<dbReference type="PROSITE" id="PS51935">
    <property type="entry name" value="NLPC_P60"/>
    <property type="match status" value="1"/>
</dbReference>
<dbReference type="RefSeq" id="WP_073125466.1">
    <property type="nucleotide sequence ID" value="NZ_FQZA01000001.1"/>
</dbReference>
<dbReference type="NCBIfam" id="TIGR02219">
    <property type="entry name" value="phage_NlpC_fam"/>
    <property type="match status" value="1"/>
</dbReference>
<organism evidence="6 7">
    <name type="scientific">Palleronia salina</name>
    <dbReference type="NCBI Taxonomy" id="313368"/>
    <lineage>
        <taxon>Bacteria</taxon>
        <taxon>Pseudomonadati</taxon>
        <taxon>Pseudomonadota</taxon>
        <taxon>Alphaproteobacteria</taxon>
        <taxon>Rhodobacterales</taxon>
        <taxon>Roseobacteraceae</taxon>
        <taxon>Palleronia</taxon>
    </lineage>
</organism>
<comment type="similarity">
    <text evidence="1">Belongs to the peptidase C40 family.</text>
</comment>
<dbReference type="InterPro" id="IPR011929">
    <property type="entry name" value="Phage_pept_NlpC/P60"/>
</dbReference>
<reference evidence="6 7" key="1">
    <citation type="submission" date="2016-11" db="EMBL/GenBank/DDBJ databases">
        <authorList>
            <person name="Jaros S."/>
            <person name="Januszkiewicz K."/>
            <person name="Wedrychowicz H."/>
        </authorList>
    </citation>
    <scope>NUCLEOTIDE SEQUENCE [LARGE SCALE GENOMIC DNA]</scope>
    <source>
        <strain evidence="6 7">DSM 26892</strain>
    </source>
</reference>
<dbReference type="AlphaFoldDB" id="A0A1M6AF45"/>
<evidence type="ECO:0000259" key="5">
    <source>
        <dbReference type="PROSITE" id="PS51935"/>
    </source>
</evidence>
<keyword evidence="7" id="KW-1185">Reference proteome</keyword>
<keyword evidence="3" id="KW-0378">Hydrolase</keyword>
<evidence type="ECO:0000256" key="1">
    <source>
        <dbReference type="ARBA" id="ARBA00007074"/>
    </source>
</evidence>
<dbReference type="GO" id="GO:0006508">
    <property type="term" value="P:proteolysis"/>
    <property type="evidence" value="ECO:0007669"/>
    <property type="project" value="UniProtKB-KW"/>
</dbReference>
<evidence type="ECO:0000313" key="6">
    <source>
        <dbReference type="EMBL" id="SHI35156.1"/>
    </source>
</evidence>
<gene>
    <name evidence="6" type="ORF">SAMN04488012_101105</name>
</gene>
<proteinExistence type="inferred from homology"/>
<dbReference type="Proteomes" id="UP000184040">
    <property type="component" value="Unassembled WGS sequence"/>
</dbReference>
<keyword evidence="4" id="KW-0788">Thiol protease</keyword>
<name>A0A1M6AF45_9RHOB</name>
<dbReference type="Gene3D" id="3.90.1720.10">
    <property type="entry name" value="endopeptidase domain like (from Nostoc punctiforme)"/>
    <property type="match status" value="1"/>
</dbReference>
<evidence type="ECO:0000313" key="7">
    <source>
        <dbReference type="Proteomes" id="UP000184040"/>
    </source>
</evidence>
<dbReference type="STRING" id="313368.SAMN04488012_101105"/>
<dbReference type="GO" id="GO:0008234">
    <property type="term" value="F:cysteine-type peptidase activity"/>
    <property type="evidence" value="ECO:0007669"/>
    <property type="project" value="UniProtKB-KW"/>
</dbReference>
<dbReference type="InterPro" id="IPR038765">
    <property type="entry name" value="Papain-like_cys_pep_sf"/>
</dbReference>
<protein>
    <submittedName>
        <fullName evidence="6">Putative phage cell wall peptidase, NlpC/P60 family</fullName>
    </submittedName>
</protein>
<feature type="domain" description="NlpC/P60" evidence="5">
    <location>
        <begin position="1"/>
        <end position="141"/>
    </location>
</feature>
<dbReference type="EMBL" id="FQZA01000001">
    <property type="protein sequence ID" value="SHI35156.1"/>
    <property type="molecule type" value="Genomic_DNA"/>
</dbReference>
<dbReference type="SUPFAM" id="SSF54001">
    <property type="entry name" value="Cysteine proteinases"/>
    <property type="match status" value="1"/>
</dbReference>
<evidence type="ECO:0000256" key="3">
    <source>
        <dbReference type="ARBA" id="ARBA00022801"/>
    </source>
</evidence>
<evidence type="ECO:0000256" key="4">
    <source>
        <dbReference type="ARBA" id="ARBA00022807"/>
    </source>
</evidence>
<accession>A0A1M6AF45</accession>
<evidence type="ECO:0000256" key="2">
    <source>
        <dbReference type="ARBA" id="ARBA00022670"/>
    </source>
</evidence>
<keyword evidence="2" id="KW-0645">Protease</keyword>
<sequence>MSAPIVAAARAWIGTPYIHQASTRGAGTDCLGLIRGVWRDVIGAEPLVPPPYTADWSEPQRSEDLWRAARRHLRDAPPGPPAPGQVLLFRMRDGAVAKHLGIVGQGGAAPTFIHAFAGHAVVENALSAPWRRRVVARFTFPEGDT</sequence>
<dbReference type="InterPro" id="IPR000064">
    <property type="entry name" value="NLP_P60_dom"/>
</dbReference>